<dbReference type="SMART" id="SM00387">
    <property type="entry name" value="HATPase_c"/>
    <property type="match status" value="2"/>
</dbReference>
<dbReference type="GeneID" id="25985521"/>
<evidence type="ECO:0000256" key="1">
    <source>
        <dbReference type="ARBA" id="ARBA00022553"/>
    </source>
</evidence>
<evidence type="ECO:0000313" key="7">
    <source>
        <dbReference type="EMBL" id="EJT48912.1"/>
    </source>
</evidence>
<dbReference type="KEGG" id="tasa:A1Q1_02007"/>
<dbReference type="Pfam" id="PF02518">
    <property type="entry name" value="HATPase_c"/>
    <property type="match status" value="2"/>
</dbReference>
<dbReference type="InterPro" id="IPR036890">
    <property type="entry name" value="HATPase_C_sf"/>
</dbReference>
<dbReference type="SMART" id="SM00091">
    <property type="entry name" value="PAS"/>
    <property type="match status" value="1"/>
</dbReference>
<feature type="domain" description="Histidine kinase" evidence="5">
    <location>
        <begin position="716"/>
        <end position="937"/>
    </location>
</feature>
<dbReference type="InterPro" id="IPR036097">
    <property type="entry name" value="HisK_dim/P_sf"/>
</dbReference>
<dbReference type="EMBL" id="ALBS01000185">
    <property type="protein sequence ID" value="EJT48912.1"/>
    <property type="molecule type" value="Genomic_DNA"/>
</dbReference>
<feature type="modified residue" description="4-aspartylphosphate" evidence="2">
    <location>
        <position position="1698"/>
    </location>
</feature>
<dbReference type="Gene3D" id="1.10.287.130">
    <property type="match status" value="2"/>
</dbReference>
<feature type="region of interest" description="Disordered" evidence="4">
    <location>
        <begin position="1"/>
        <end position="41"/>
    </location>
</feature>
<feature type="domain" description="Histidine kinase" evidence="5">
    <location>
        <begin position="1282"/>
        <end position="1557"/>
    </location>
</feature>
<dbReference type="GO" id="GO:0000155">
    <property type="term" value="F:phosphorelay sensor kinase activity"/>
    <property type="evidence" value="ECO:0007669"/>
    <property type="project" value="InterPro"/>
</dbReference>
<gene>
    <name evidence="7" type="ORF">A1Q1_02007</name>
</gene>
<protein>
    <submittedName>
        <fullName evidence="7">CnHHK4</fullName>
    </submittedName>
</protein>
<evidence type="ECO:0000259" key="6">
    <source>
        <dbReference type="PROSITE" id="PS50110"/>
    </source>
</evidence>
<dbReference type="OrthoDB" id="60033at2759"/>
<dbReference type="CDD" id="cd00130">
    <property type="entry name" value="PAS"/>
    <property type="match status" value="1"/>
</dbReference>
<organism evidence="7 8">
    <name type="scientific">Trichosporon asahii var. asahii (strain ATCC 90039 / CBS 2479 / JCM 2466 / KCTC 7840 / NBRC 103889/ NCYC 2677 / UAMH 7654)</name>
    <name type="common">Yeast</name>
    <dbReference type="NCBI Taxonomy" id="1186058"/>
    <lineage>
        <taxon>Eukaryota</taxon>
        <taxon>Fungi</taxon>
        <taxon>Dikarya</taxon>
        <taxon>Basidiomycota</taxon>
        <taxon>Agaricomycotina</taxon>
        <taxon>Tremellomycetes</taxon>
        <taxon>Trichosporonales</taxon>
        <taxon>Trichosporonaceae</taxon>
        <taxon>Trichosporon</taxon>
    </lineage>
</organism>
<dbReference type="InterPro" id="IPR003594">
    <property type="entry name" value="HATPase_dom"/>
</dbReference>
<dbReference type="Gene3D" id="3.40.50.2300">
    <property type="match status" value="2"/>
</dbReference>
<dbReference type="InterPro" id="IPR003661">
    <property type="entry name" value="HisK_dim/P_dom"/>
</dbReference>
<feature type="region of interest" description="Disordered" evidence="4">
    <location>
        <begin position="235"/>
        <end position="264"/>
    </location>
</feature>
<dbReference type="SMART" id="SM00448">
    <property type="entry name" value="REC"/>
    <property type="match status" value="2"/>
</dbReference>
<dbReference type="Pfam" id="PF13188">
    <property type="entry name" value="PAS_8"/>
    <property type="match status" value="1"/>
</dbReference>
<dbReference type="PROSITE" id="PS50109">
    <property type="entry name" value="HIS_KIN"/>
    <property type="match status" value="2"/>
</dbReference>
<dbReference type="PANTHER" id="PTHR43547">
    <property type="entry name" value="TWO-COMPONENT HISTIDINE KINASE"/>
    <property type="match status" value="1"/>
</dbReference>
<dbReference type="InterPro" id="IPR000014">
    <property type="entry name" value="PAS"/>
</dbReference>
<reference evidence="7 8" key="1">
    <citation type="journal article" date="2012" name="Eukaryot. Cell">
        <title>Draft genome sequence of CBS 2479, the standard type strain of Trichosporon asahii.</title>
        <authorList>
            <person name="Yang R.Y."/>
            <person name="Li H.T."/>
            <person name="Zhu H."/>
            <person name="Zhou G.P."/>
            <person name="Wang M."/>
            <person name="Wang L."/>
        </authorList>
    </citation>
    <scope>NUCLEOTIDE SEQUENCE [LARGE SCALE GENOMIC DNA]</scope>
    <source>
        <strain evidence="8">ATCC 90039 / CBS 2479 / JCM 2466 / KCTC 7840 / NCYC 2677 / UAMH 7654</strain>
    </source>
</reference>
<dbReference type="NCBIfam" id="TIGR00229">
    <property type="entry name" value="sensory_box"/>
    <property type="match status" value="1"/>
</dbReference>
<feature type="compositionally biased region" description="Basic and acidic residues" evidence="4">
    <location>
        <begin position="254"/>
        <end position="264"/>
    </location>
</feature>
<feature type="domain" description="Response regulatory" evidence="6">
    <location>
        <begin position="1007"/>
        <end position="1119"/>
    </location>
</feature>
<dbReference type="InterPro" id="IPR001789">
    <property type="entry name" value="Sig_transdc_resp-reg_receiver"/>
</dbReference>
<dbReference type="HOGENOM" id="CLU_000445_82_5_1"/>
<evidence type="ECO:0000259" key="5">
    <source>
        <dbReference type="PROSITE" id="PS50109"/>
    </source>
</evidence>
<dbReference type="RefSeq" id="XP_014180490.1">
    <property type="nucleotide sequence ID" value="XM_014325015.1"/>
</dbReference>
<evidence type="ECO:0000256" key="2">
    <source>
        <dbReference type="PROSITE-ProRule" id="PRU00169"/>
    </source>
</evidence>
<dbReference type="PRINTS" id="PR00344">
    <property type="entry name" value="BCTRLSENSOR"/>
</dbReference>
<feature type="compositionally biased region" description="Low complexity" evidence="4">
    <location>
        <begin position="1668"/>
        <end position="1677"/>
    </location>
</feature>
<evidence type="ECO:0000313" key="8">
    <source>
        <dbReference type="Proteomes" id="UP000002748"/>
    </source>
</evidence>
<feature type="compositionally biased region" description="Basic and acidic residues" evidence="4">
    <location>
        <begin position="235"/>
        <end position="247"/>
    </location>
</feature>
<feature type="compositionally biased region" description="Basic and acidic residues" evidence="4">
    <location>
        <begin position="1770"/>
        <end position="1783"/>
    </location>
</feature>
<feature type="modified residue" description="4-aspartylphosphate" evidence="2">
    <location>
        <position position="1055"/>
    </location>
</feature>
<feature type="region of interest" description="Disordered" evidence="4">
    <location>
        <begin position="1770"/>
        <end position="1789"/>
    </location>
</feature>
<feature type="region of interest" description="Disordered" evidence="4">
    <location>
        <begin position="1656"/>
        <end position="1688"/>
    </location>
</feature>
<accession>J6F178</accession>
<dbReference type="SMART" id="SM00388">
    <property type="entry name" value="HisKA"/>
    <property type="match status" value="2"/>
</dbReference>
<feature type="region of interest" description="Disordered" evidence="4">
    <location>
        <begin position="144"/>
        <end position="167"/>
    </location>
</feature>
<dbReference type="InterPro" id="IPR004358">
    <property type="entry name" value="Sig_transdc_His_kin-like_C"/>
</dbReference>
<dbReference type="SUPFAM" id="SSF55785">
    <property type="entry name" value="PYP-like sensor domain (PAS domain)"/>
    <property type="match status" value="1"/>
</dbReference>
<dbReference type="PROSITE" id="PS50110">
    <property type="entry name" value="RESPONSE_REGULATORY"/>
    <property type="match status" value="2"/>
</dbReference>
<dbReference type="SUPFAM" id="SSF47384">
    <property type="entry name" value="Homodimeric domain of signal transducing histidine kinase"/>
    <property type="match status" value="2"/>
</dbReference>
<feature type="domain" description="Response regulatory" evidence="6">
    <location>
        <begin position="1577"/>
        <end position="1767"/>
    </location>
</feature>
<evidence type="ECO:0000256" key="3">
    <source>
        <dbReference type="SAM" id="Coils"/>
    </source>
</evidence>
<dbReference type="CDD" id="cd00082">
    <property type="entry name" value="HisKA"/>
    <property type="match status" value="2"/>
</dbReference>
<dbReference type="Pfam" id="PF00072">
    <property type="entry name" value="Response_reg"/>
    <property type="match status" value="2"/>
</dbReference>
<dbReference type="Gene3D" id="3.30.450.20">
    <property type="entry name" value="PAS domain"/>
    <property type="match status" value="1"/>
</dbReference>
<dbReference type="Pfam" id="PF00512">
    <property type="entry name" value="HisKA"/>
    <property type="match status" value="1"/>
</dbReference>
<evidence type="ECO:0000256" key="4">
    <source>
        <dbReference type="SAM" id="MobiDB-lite"/>
    </source>
</evidence>
<dbReference type="InterPro" id="IPR011006">
    <property type="entry name" value="CheY-like_superfamily"/>
</dbReference>
<proteinExistence type="predicted"/>
<dbReference type="PANTHER" id="PTHR43547:SF2">
    <property type="entry name" value="HYBRID SIGNAL TRANSDUCTION HISTIDINE KINASE C"/>
    <property type="match status" value="1"/>
</dbReference>
<dbReference type="VEuPathDB" id="FungiDB:A1Q1_02007"/>
<keyword evidence="1 2" id="KW-0597">Phosphoprotein</keyword>
<name>J6F178_TRIAS</name>
<keyword evidence="3" id="KW-0175">Coiled coil</keyword>
<dbReference type="SUPFAM" id="SSF52172">
    <property type="entry name" value="CheY-like"/>
    <property type="match status" value="2"/>
</dbReference>
<dbReference type="CDD" id="cd17546">
    <property type="entry name" value="REC_hyHK_CKI1_RcsC-like"/>
    <property type="match status" value="1"/>
</dbReference>
<dbReference type="InterPro" id="IPR005467">
    <property type="entry name" value="His_kinase_dom"/>
</dbReference>
<dbReference type="Proteomes" id="UP000002748">
    <property type="component" value="Unassembled WGS sequence"/>
</dbReference>
<feature type="coiled-coil region" evidence="3">
    <location>
        <begin position="1252"/>
        <end position="1279"/>
    </location>
</feature>
<feature type="compositionally biased region" description="Polar residues" evidence="4">
    <location>
        <begin position="567"/>
        <end position="583"/>
    </location>
</feature>
<dbReference type="Gene3D" id="3.30.565.10">
    <property type="entry name" value="Histidine kinase-like ATPase, C-terminal domain"/>
    <property type="match status" value="2"/>
</dbReference>
<dbReference type="InterPro" id="IPR035965">
    <property type="entry name" value="PAS-like_dom_sf"/>
</dbReference>
<sequence length="1789" mass="198462">MPFESAGESSTNNHRPRPQPTPHQHRARRRHEEEDEEDELSILSSRLVSESHVDMSSIPREFLQSYPYPALAIICSGAPDLNGVPPTHLPIACAPLAKHAIPVWTNRSWKELSSDGQPLQFLSVEGGRRLRNWLTAPRRFAREPSFTKDAAESSTSGKAGHRQGSVENGDAALTISERGHGGLESSSILLDFAFPSGAQQFELTKTLTPIYIVHRGHRQIVDSYNFAVITTVPRDRLPPSPRTEKMTRPSSIPDMKRTAMDNRRRDREVPLVSDRPLSTPALAPPRALHFSRDGSVTQMTRPSLDATANGIPLSVEALLEMTDWSKTSFGPKEDWPATLQVMVNFVMFFPHAASIWWGKERCVIYNQRYADNSGRPWDLSRTLSAAARPSPRMTFRDVQGNLRETYRCQVFVPLKGENGAFGGVFHGTMDTTKKVIMERRSALLREIAERIGPTRTKDDFTANLLDTLRAHPKDAPFALVFNVEQLSEPPKPQRRYVGTLVDDQSSETSTPNLIVRMRYAGGVGVPKGHPTAQSFSLDLPSTMTDPSEAMITEAFSNLPSSAAPASYSRQPSAAPTSTTQTKDSALSASMASLTMNSETAQPLSWPLQEVLRTQRPLLLEDCSQYIKGYSIRVWNELPQSAILIPLSRNSARLPPSILVLGISSRLSWDKDYEAFISSLRLQLALACHNVSSYQNDVRRLEELAALDRAKNLLFNNVSHELLTPLSLVNGPLDDLASDVELDGPRLQLIKLARRNVRNVTRLVTMLLDLSNLEASQLKGAFRSVNLGAVTRDVANLFRSSAEKGNLSLTIDIDETPRDTFVIREKWEKILFSIIANAIKHTRAGSVHISLKYEGAEAVFAVKDTGSGIAAANLEEMNENFFSNAGGGKYAPGTGITLMFINKFIEIHRGQLDVTSTTAAESGGEHGSTFTVRIPLGNAHLPPGAVDVAYSISPMDNFRRGVVEQVRQWHRQWEASLFADELFDDEAASIPRVRSLNPGVMLFKKDDVVLVVDSNAESRAFLRSVFAPYCKVVEATDGKDALERVDGIAPDLIVIDALLPQVSGHDFVRAMRTGQVMRKTTPIMVLTVNDDRHSNQEGADDYLAKPFNPQELIARASLQMQLGKKRRELESLFDERLQELRLLTDHSPVGIFRCTPEGFVSYVNQSWCDISGYPTNRDVTNWGDYIIPEHQRMVMQIWEGFVSSGHDMATAEWQWNNGRWVSTKVVRLENIAPNAPPGFIGCVIDITERKLNEELQRQRVVEAEQRRVEAEEAKHQQELLIDITSHEIRNPISSLMQCSSLVKTNLQVLQEEVKSALEEGRPLMPTPQLLVTMNEDLDALDSIYQCGLTQERISNDVLSLGKIQLDALQMFDTETIVRKEAKAVLSIFQNEARIKRMELNLNMSPAFEELGITAVMTDPVRLGQVMTNLMSNAVRFTSKSRNRRVDLSVDVGLDPPPLGTCAKPTPSRDTGTVKIGPETPVYLYISVKDTGPGLTAAELELLFQRFSQASAKTHTVYGGSGLGLFVCRKITERLNGRIEVVSELGQGSEFRFFIKTRPCIKVEDPAPAKRETIHSQLRVLIVEDNHINLRVLSRQLKHVGMDVDNAPNGLAALNMIRQAMAKPGIDFATFSPQFSANNIPLSSPLPATDLPPGGYVFGGPEPGPRRQHPLQSPLGGLPSSPPESPPMARSEPYDCILMDLEMPVMDGYTAASHVRADQASGKIGRVPIVALTGNARQAQIDGQMADFDDVVVKPYRLDDLLRKIEKNARIVREENESEEERRSMESGSVG</sequence>
<comment type="caution">
    <text evidence="7">The sequence shown here is derived from an EMBL/GenBank/DDBJ whole genome shotgun (WGS) entry which is preliminary data.</text>
</comment>
<feature type="region of interest" description="Disordered" evidence="4">
    <location>
        <begin position="561"/>
        <end position="585"/>
    </location>
</feature>
<dbReference type="SUPFAM" id="SSF55874">
    <property type="entry name" value="ATPase domain of HSP90 chaperone/DNA topoisomerase II/histidine kinase"/>
    <property type="match status" value="2"/>
</dbReference>